<feature type="transmembrane region" description="Helical" evidence="2">
    <location>
        <begin position="291"/>
        <end position="312"/>
    </location>
</feature>
<dbReference type="EMBL" id="SMNA01000015">
    <property type="protein sequence ID" value="TDE88782.1"/>
    <property type="molecule type" value="Genomic_DNA"/>
</dbReference>
<evidence type="ECO:0000313" key="5">
    <source>
        <dbReference type="Proteomes" id="UP000504882"/>
    </source>
</evidence>
<keyword evidence="2" id="KW-1133">Transmembrane helix</keyword>
<dbReference type="NCBIfam" id="NF038134">
    <property type="entry name" value="choice_anch_M"/>
    <property type="match status" value="1"/>
</dbReference>
<dbReference type="Proteomes" id="UP000504882">
    <property type="component" value="Unassembled WGS sequence"/>
</dbReference>
<dbReference type="NCBIfam" id="TIGR03769">
    <property type="entry name" value="P_ac_wall_RPT"/>
    <property type="match status" value="1"/>
</dbReference>
<keyword evidence="3" id="KW-0732">Signal</keyword>
<proteinExistence type="predicted"/>
<organism evidence="4 5">
    <name type="scientific">Occultella glacieicola</name>
    <dbReference type="NCBI Taxonomy" id="2518684"/>
    <lineage>
        <taxon>Bacteria</taxon>
        <taxon>Bacillati</taxon>
        <taxon>Actinomycetota</taxon>
        <taxon>Actinomycetes</taxon>
        <taxon>Micrococcales</taxon>
        <taxon>Ruaniaceae</taxon>
        <taxon>Occultella</taxon>
    </lineage>
</organism>
<evidence type="ECO:0000313" key="4">
    <source>
        <dbReference type="EMBL" id="TDE88782.1"/>
    </source>
</evidence>
<sequence>MIPPNVRRRRLALALTAVALIGTTAVPSAVADTADDLDQTVDPDEALGQGQVVVDSGHLDIGPRLPGGTWQLQIRDDSQAPPVWRYPQDVVFHLLDDSILPAPAEEEFDFIDAEPGSEVYVIPQTQLTEVVWVGWNSQDPEVVSQLAGGMTLRFHGAQGPGQFTLFLQSGNFDPPQLLWTSDDPEPQDIWADANTHVHGNWVFTEPGAYLMDVEVLAELTDGTSVSDRSLLRFAVGTAADPEALFGSEWDAAGAVADPDGSVGLDSSDDSDPSDSGSSGTNAAGDTGGPPIAVVAGGGALMVVAAAAIVGGLRSRRARRQAESESE</sequence>
<keyword evidence="5" id="KW-1185">Reference proteome</keyword>
<feature type="chain" id="PRO_5046721003" description="Surface-anchored protein" evidence="3">
    <location>
        <begin position="32"/>
        <end position="326"/>
    </location>
</feature>
<evidence type="ECO:0000256" key="1">
    <source>
        <dbReference type="SAM" id="MobiDB-lite"/>
    </source>
</evidence>
<feature type="region of interest" description="Disordered" evidence="1">
    <location>
        <begin position="256"/>
        <end position="290"/>
    </location>
</feature>
<accession>A0ABY2E274</accession>
<name>A0ABY2E274_9MICO</name>
<keyword evidence="2" id="KW-0812">Transmembrane</keyword>
<protein>
    <recommendedName>
        <fullName evidence="6">Surface-anchored protein</fullName>
    </recommendedName>
</protein>
<dbReference type="RefSeq" id="WP_133109866.1">
    <property type="nucleotide sequence ID" value="NZ_SMNA01000015.1"/>
</dbReference>
<gene>
    <name evidence="4" type="ORF">EXU48_22080</name>
</gene>
<evidence type="ECO:0000256" key="3">
    <source>
        <dbReference type="SAM" id="SignalP"/>
    </source>
</evidence>
<evidence type="ECO:0000256" key="2">
    <source>
        <dbReference type="SAM" id="Phobius"/>
    </source>
</evidence>
<comment type="caution">
    <text evidence="4">The sequence shown here is derived from an EMBL/GenBank/DDBJ whole genome shotgun (WGS) entry which is preliminary data.</text>
</comment>
<feature type="signal peptide" evidence="3">
    <location>
        <begin position="1"/>
        <end position="31"/>
    </location>
</feature>
<evidence type="ECO:0008006" key="6">
    <source>
        <dbReference type="Google" id="ProtNLM"/>
    </source>
</evidence>
<dbReference type="InterPro" id="IPR022435">
    <property type="entry name" value="Surface-anchored_actinobac"/>
</dbReference>
<reference evidence="4 5" key="1">
    <citation type="submission" date="2019-03" db="EMBL/GenBank/DDBJ databases">
        <title>Genomic features of bacteria from cold environments.</title>
        <authorList>
            <person name="Shen L."/>
        </authorList>
    </citation>
    <scope>NUCLEOTIDE SEQUENCE [LARGE SCALE GENOMIC DNA]</scope>
    <source>
        <strain evidence="5">T3246-1</strain>
    </source>
</reference>
<keyword evidence="2" id="KW-0472">Membrane</keyword>